<evidence type="ECO:0000256" key="7">
    <source>
        <dbReference type="PROSITE-ProRule" id="PRU10141"/>
    </source>
</evidence>
<dbReference type="Gene3D" id="1.10.510.10">
    <property type="entry name" value="Transferase(Phosphotransferase) domain 1"/>
    <property type="match status" value="1"/>
</dbReference>
<evidence type="ECO:0000256" key="8">
    <source>
        <dbReference type="RuleBase" id="RU000304"/>
    </source>
</evidence>
<dbReference type="RefSeq" id="XP_004040101.1">
    <property type="nucleotide sequence ID" value="XM_004040053.1"/>
</dbReference>
<evidence type="ECO:0000256" key="1">
    <source>
        <dbReference type="ARBA" id="ARBA00022527"/>
    </source>
</evidence>
<evidence type="ECO:0000256" key="2">
    <source>
        <dbReference type="ARBA" id="ARBA00022553"/>
    </source>
</evidence>
<dbReference type="FunFam" id="3.30.200.20:FF:000537">
    <property type="entry name" value="Non-specific serine/threonine protein kinase"/>
    <property type="match status" value="1"/>
</dbReference>
<feature type="domain" description="Protein kinase" evidence="9">
    <location>
        <begin position="33"/>
        <end position="287"/>
    </location>
</feature>
<dbReference type="InterPro" id="IPR000961">
    <property type="entry name" value="AGC-kinase_C"/>
</dbReference>
<dbReference type="OrthoDB" id="63267at2759"/>
<sequence length="399" mass="46866">MILNFQKYQYFYQFTQKQPNELKQKYIILTSIYKQKQVIGKGSFGKVFLVELIQEQKIYAMKVIKKKTIQSDRHLRHIITERQILEQIDNQFIVKLRYAFQSDTKLYLVVDFMNGGELFYHLQKLGSFSEITTKFYAAQIVLGLQYLHDKNIIYRDLKSQNVLLDQNANAKLIDFGLSKIDVIGHSLCGTPEYLAPGIVLSEHGHVKTVDWWSFGILLYEMLTGSPPFYSNDKKQMFNKLTSMEIQFPPHISKDAQNLISRLLVAEPTERLGYGNDGTTNVMQHPFFKEINWNMLNNMKIKSPLNLNIQKANDIRFFDNEYLLQKPIDSPSSFLTQQLEFQDFSYNKKQLYILYFIELFNQKISLFNKENVENDQVEPFSFTQGLKADENLFILQKQIK</sequence>
<dbReference type="SMART" id="SM00220">
    <property type="entry name" value="S_TKc"/>
    <property type="match status" value="1"/>
</dbReference>
<feature type="binding site" evidence="7">
    <location>
        <position position="66"/>
    </location>
    <ligand>
        <name>ATP</name>
        <dbReference type="ChEBI" id="CHEBI:30616"/>
    </ligand>
</feature>
<dbReference type="PROSITE" id="PS51285">
    <property type="entry name" value="AGC_KINASE_CTER"/>
    <property type="match status" value="1"/>
</dbReference>
<dbReference type="CDD" id="cd05123">
    <property type="entry name" value="STKc_AGC"/>
    <property type="match status" value="1"/>
</dbReference>
<dbReference type="PROSITE" id="PS00107">
    <property type="entry name" value="PROTEIN_KINASE_ATP"/>
    <property type="match status" value="1"/>
</dbReference>
<evidence type="ECO:0000256" key="3">
    <source>
        <dbReference type="ARBA" id="ARBA00022679"/>
    </source>
</evidence>
<dbReference type="OMA" id="QEVMAHR"/>
<keyword evidence="4 7" id="KW-0547">Nucleotide-binding</keyword>
<protein>
    <submittedName>
        <fullName evidence="11">Protein kinase domain protein</fullName>
        <ecNumber evidence="11">2.7.11.13</ecNumber>
    </submittedName>
</protein>
<dbReference type="PROSITE" id="PS50011">
    <property type="entry name" value="PROTEIN_KINASE_DOM"/>
    <property type="match status" value="1"/>
</dbReference>
<evidence type="ECO:0000313" key="12">
    <source>
        <dbReference type="Proteomes" id="UP000008983"/>
    </source>
</evidence>
<dbReference type="EC" id="2.7.11.13" evidence="11"/>
<feature type="domain" description="AGC-kinase C-terminal" evidence="10">
    <location>
        <begin position="288"/>
        <end position="355"/>
    </location>
</feature>
<dbReference type="AlphaFoldDB" id="G0QJ04"/>
<dbReference type="Gene3D" id="3.30.200.20">
    <property type="entry name" value="Phosphorylase Kinase, domain 1"/>
    <property type="match status" value="1"/>
</dbReference>
<dbReference type="Pfam" id="PF00069">
    <property type="entry name" value="Pkinase"/>
    <property type="match status" value="1"/>
</dbReference>
<evidence type="ECO:0000256" key="4">
    <source>
        <dbReference type="ARBA" id="ARBA00022741"/>
    </source>
</evidence>
<keyword evidence="12" id="KW-1185">Reference proteome</keyword>
<dbReference type="FunFam" id="1.10.510.10:FF:000210">
    <property type="entry name" value="Non-specific serine/threonine protein kinase"/>
    <property type="match status" value="1"/>
</dbReference>
<organism evidence="11 12">
    <name type="scientific">Ichthyophthirius multifiliis</name>
    <name type="common">White spot disease agent</name>
    <name type="synonym">Ich</name>
    <dbReference type="NCBI Taxonomy" id="5932"/>
    <lineage>
        <taxon>Eukaryota</taxon>
        <taxon>Sar</taxon>
        <taxon>Alveolata</taxon>
        <taxon>Ciliophora</taxon>
        <taxon>Intramacronucleata</taxon>
        <taxon>Oligohymenophorea</taxon>
        <taxon>Hymenostomatida</taxon>
        <taxon>Ophryoglenina</taxon>
        <taxon>Ichthyophthirius</taxon>
    </lineage>
</organism>
<proteinExistence type="inferred from homology"/>
<reference evidence="11 12" key="1">
    <citation type="submission" date="2011-07" db="EMBL/GenBank/DDBJ databases">
        <authorList>
            <person name="Coyne R."/>
            <person name="Brami D."/>
            <person name="Johnson J."/>
            <person name="Hostetler J."/>
            <person name="Hannick L."/>
            <person name="Clark T."/>
            <person name="Cassidy-Hanley D."/>
            <person name="Inman J."/>
        </authorList>
    </citation>
    <scope>NUCLEOTIDE SEQUENCE [LARGE SCALE GENOMIC DNA]</scope>
    <source>
        <strain evidence="11 12">G5</strain>
    </source>
</reference>
<dbReference type="InterPro" id="IPR000719">
    <property type="entry name" value="Prot_kinase_dom"/>
</dbReference>
<dbReference type="PROSITE" id="PS00108">
    <property type="entry name" value="PROTEIN_KINASE_ST"/>
    <property type="match status" value="1"/>
</dbReference>
<gene>
    <name evidence="11" type="ORF">IMG5_001740</name>
</gene>
<keyword evidence="2" id="KW-0597">Phosphoprotein</keyword>
<evidence type="ECO:0000259" key="10">
    <source>
        <dbReference type="PROSITE" id="PS51285"/>
    </source>
</evidence>
<dbReference type="SUPFAM" id="SSF56112">
    <property type="entry name" value="Protein kinase-like (PK-like)"/>
    <property type="match status" value="1"/>
</dbReference>
<dbReference type="InterPro" id="IPR045270">
    <property type="entry name" value="STKc_AGC"/>
</dbReference>
<evidence type="ECO:0000256" key="5">
    <source>
        <dbReference type="ARBA" id="ARBA00022777"/>
    </source>
</evidence>
<evidence type="ECO:0000313" key="11">
    <source>
        <dbReference type="EMBL" id="EGR34797.1"/>
    </source>
</evidence>
<dbReference type="STRING" id="857967.G0QJ04"/>
<dbReference type="InterPro" id="IPR008271">
    <property type="entry name" value="Ser/Thr_kinase_AS"/>
</dbReference>
<dbReference type="Proteomes" id="UP000008983">
    <property type="component" value="Unassembled WGS sequence"/>
</dbReference>
<accession>G0QJ04</accession>
<keyword evidence="5 11" id="KW-0418">Kinase</keyword>
<dbReference type="InterPro" id="IPR001245">
    <property type="entry name" value="Ser-Thr/Tyr_kinase_cat_dom"/>
</dbReference>
<dbReference type="EMBL" id="GL983044">
    <property type="protein sequence ID" value="EGR34797.1"/>
    <property type="molecule type" value="Genomic_DNA"/>
</dbReference>
<keyword evidence="3 11" id="KW-0808">Transferase</keyword>
<keyword evidence="1 8" id="KW-0723">Serine/threonine-protein kinase</keyword>
<dbReference type="GO" id="GO:0004697">
    <property type="term" value="F:diacylglycerol-dependent serine/threonine kinase activity"/>
    <property type="evidence" value="ECO:0007669"/>
    <property type="project" value="UniProtKB-EC"/>
</dbReference>
<keyword evidence="6 7" id="KW-0067">ATP-binding</keyword>
<dbReference type="InParanoid" id="G0QJ04"/>
<comment type="similarity">
    <text evidence="8">Belongs to the protein kinase superfamily.</text>
</comment>
<dbReference type="InterPro" id="IPR017441">
    <property type="entry name" value="Protein_kinase_ATP_BS"/>
</dbReference>
<dbReference type="GO" id="GO:0005524">
    <property type="term" value="F:ATP binding"/>
    <property type="evidence" value="ECO:0007669"/>
    <property type="project" value="UniProtKB-UniRule"/>
</dbReference>
<dbReference type="PANTHER" id="PTHR24351">
    <property type="entry name" value="RIBOSOMAL PROTEIN S6 KINASE"/>
    <property type="match status" value="1"/>
</dbReference>
<evidence type="ECO:0000256" key="6">
    <source>
        <dbReference type="ARBA" id="ARBA00022840"/>
    </source>
</evidence>
<name>G0QJ04_ICHMU</name>
<dbReference type="PRINTS" id="PR00109">
    <property type="entry name" value="TYRKINASE"/>
</dbReference>
<dbReference type="InterPro" id="IPR011009">
    <property type="entry name" value="Kinase-like_dom_sf"/>
</dbReference>
<evidence type="ECO:0000259" key="9">
    <source>
        <dbReference type="PROSITE" id="PS50011"/>
    </source>
</evidence>
<dbReference type="GeneID" id="14910992"/>
<dbReference type="eggNOG" id="KOG0598">
    <property type="taxonomic scope" value="Eukaryota"/>
</dbReference>